<proteinExistence type="predicted"/>
<dbReference type="Gene3D" id="3.40.1760.10">
    <property type="entry name" value="YfbM-like super family"/>
    <property type="match status" value="1"/>
</dbReference>
<keyword evidence="2" id="KW-1185">Reference proteome</keyword>
<comment type="caution">
    <text evidence="1">The sequence shown here is derived from an EMBL/GenBank/DDBJ whole genome shotgun (WGS) entry which is preliminary data.</text>
</comment>
<dbReference type="InterPro" id="IPR035944">
    <property type="entry name" value="YfbM-like_sf"/>
</dbReference>
<dbReference type="AlphaFoldDB" id="A0A4Y3RK06"/>
<evidence type="ECO:0008006" key="3">
    <source>
        <dbReference type="Google" id="ProtNLM"/>
    </source>
</evidence>
<dbReference type="SUPFAM" id="SSF111069">
    <property type="entry name" value="Hypothetical protein yfbM"/>
    <property type="match status" value="1"/>
</dbReference>
<reference evidence="1 2" key="1">
    <citation type="submission" date="2019-06" db="EMBL/GenBank/DDBJ databases">
        <title>Whole genome shotgun sequence of Streptomyces gardneri NBRC 12865.</title>
        <authorList>
            <person name="Hosoyama A."/>
            <person name="Uohara A."/>
            <person name="Ohji S."/>
            <person name="Ichikawa N."/>
        </authorList>
    </citation>
    <scope>NUCLEOTIDE SEQUENCE [LARGE SCALE GENOMIC DNA]</scope>
    <source>
        <strain evidence="1 2">NBRC 12865</strain>
    </source>
</reference>
<accession>A0A4Y3RK06</accession>
<gene>
    <name evidence="1" type="ORF">SGA01_28730</name>
</gene>
<sequence>MGMSVTKWRLTEDEFIRGIDFLESRFEEAQGEEDWGEETNFSNFCEIGELWDLVSVAISGVPIPAQGVGSLVVLGGDMLGEVGEPGELITVLTRQEVAEAAHFLRDLSIDSIVSTCEQLSTLPDFVISEVRQKLEDLQYFYALAAQEGHLMVTRVYGP</sequence>
<dbReference type="InterPro" id="IPR015068">
    <property type="entry name" value="DUF1877"/>
</dbReference>
<protein>
    <recommendedName>
        <fullName evidence="3">DUF1877 domain-containing protein</fullName>
    </recommendedName>
</protein>
<dbReference type="Proteomes" id="UP000315226">
    <property type="component" value="Unassembled WGS sequence"/>
</dbReference>
<dbReference type="Pfam" id="PF08974">
    <property type="entry name" value="DUF1877"/>
    <property type="match status" value="1"/>
</dbReference>
<evidence type="ECO:0000313" key="1">
    <source>
        <dbReference type="EMBL" id="GEB57268.1"/>
    </source>
</evidence>
<dbReference type="EMBL" id="BJMN01000016">
    <property type="protein sequence ID" value="GEB57268.1"/>
    <property type="molecule type" value="Genomic_DNA"/>
</dbReference>
<name>A0A4Y3RK06_9ACTN</name>
<evidence type="ECO:0000313" key="2">
    <source>
        <dbReference type="Proteomes" id="UP000315226"/>
    </source>
</evidence>
<organism evidence="1 2">
    <name type="scientific">Streptomyces gardneri</name>
    <dbReference type="NCBI Taxonomy" id="66892"/>
    <lineage>
        <taxon>Bacteria</taxon>
        <taxon>Bacillati</taxon>
        <taxon>Actinomycetota</taxon>
        <taxon>Actinomycetes</taxon>
        <taxon>Kitasatosporales</taxon>
        <taxon>Streptomycetaceae</taxon>
        <taxon>Streptomyces</taxon>
    </lineage>
</organism>